<organism evidence="1 2">
    <name type="scientific">Aeromonas allosaccharophila</name>
    <dbReference type="NCBI Taxonomy" id="656"/>
    <lineage>
        <taxon>Bacteria</taxon>
        <taxon>Pseudomonadati</taxon>
        <taxon>Pseudomonadota</taxon>
        <taxon>Gammaproteobacteria</taxon>
        <taxon>Aeromonadales</taxon>
        <taxon>Aeromonadaceae</taxon>
        <taxon>Aeromonas</taxon>
    </lineage>
</organism>
<protein>
    <submittedName>
        <fullName evidence="1">Uncharacterized protein</fullName>
    </submittedName>
</protein>
<proteinExistence type="predicted"/>
<reference evidence="1" key="1">
    <citation type="submission" date="2023-02" db="EMBL/GenBank/DDBJ databases">
        <title>The sequence of Aeromonas allosaccharophila K520.</title>
        <authorList>
            <person name="Luo X."/>
        </authorList>
    </citation>
    <scope>NUCLEOTIDE SEQUENCE</scope>
    <source>
        <strain evidence="1">K520</strain>
    </source>
</reference>
<dbReference type="Proteomes" id="UP001213721">
    <property type="component" value="Chromosome"/>
</dbReference>
<dbReference type="AlphaFoldDB" id="A0AAX3NYA4"/>
<name>A0AAX3NYA4_9GAMM</name>
<evidence type="ECO:0000313" key="2">
    <source>
        <dbReference type="Proteomes" id="UP001213721"/>
    </source>
</evidence>
<evidence type="ECO:0000313" key="1">
    <source>
        <dbReference type="EMBL" id="WED78045.1"/>
    </source>
</evidence>
<accession>A0AAX3NYA4</accession>
<sequence length="67" mass="7526">MATALGYSPQFAAFHHITHAVGHHVLQHYCVFGGVDKVNYCLMKQLTIPSQHDLMPNSIPFFPKMNS</sequence>
<dbReference type="RefSeq" id="WP_275057793.1">
    <property type="nucleotide sequence ID" value="NZ_CP118988.1"/>
</dbReference>
<dbReference type="EMBL" id="CP118988">
    <property type="protein sequence ID" value="WED78045.1"/>
    <property type="molecule type" value="Genomic_DNA"/>
</dbReference>
<gene>
    <name evidence="1" type="ORF">PYU98_07425</name>
</gene>